<feature type="domain" description="HD-GYP" evidence="1">
    <location>
        <begin position="338"/>
        <end position="453"/>
    </location>
</feature>
<dbReference type="CDD" id="cd00077">
    <property type="entry name" value="HDc"/>
    <property type="match status" value="2"/>
</dbReference>
<dbReference type="InterPro" id="IPR003607">
    <property type="entry name" value="HD/PDEase_dom"/>
</dbReference>
<dbReference type="Pfam" id="PF01590">
    <property type="entry name" value="GAF"/>
    <property type="match status" value="1"/>
</dbReference>
<dbReference type="SUPFAM" id="SSF109604">
    <property type="entry name" value="HD-domain/PDEase-like"/>
    <property type="match status" value="2"/>
</dbReference>
<dbReference type="PROSITE" id="PS51832">
    <property type="entry name" value="HD_GYP"/>
    <property type="match status" value="2"/>
</dbReference>
<dbReference type="PANTHER" id="PTHR43155">
    <property type="entry name" value="CYCLIC DI-GMP PHOSPHODIESTERASE PA4108-RELATED"/>
    <property type="match status" value="1"/>
</dbReference>
<dbReference type="SMART" id="SM00065">
    <property type="entry name" value="GAF"/>
    <property type="match status" value="1"/>
</dbReference>
<evidence type="ECO:0000259" key="1">
    <source>
        <dbReference type="PROSITE" id="PS51832"/>
    </source>
</evidence>
<dbReference type="InterPro" id="IPR003018">
    <property type="entry name" value="GAF"/>
</dbReference>
<dbReference type="InterPro" id="IPR037522">
    <property type="entry name" value="HD_GYP_dom"/>
</dbReference>
<dbReference type="Gene3D" id="3.30.450.40">
    <property type="match status" value="1"/>
</dbReference>
<keyword evidence="2" id="KW-0378">Hydrolase</keyword>
<protein>
    <submittedName>
        <fullName evidence="2">HD family phosphohydrolase</fullName>
    </submittedName>
</protein>
<sequence>MPAELFPVYYISPIFDSFVSHIESLLGERFAFYSVHTSDISSLDLSSPRILMCGLPEFKLLEKRPAVELSALSCILCLEHAQQFDVAWTGLPWLAEYCVGPPEPERLAFLLNRLYSLSLTQAEMHRLSAQLAQQRHRLQDLNEIGVALSTERNLDTLMDKILKSSMEITASDSGSLYLIETRAGVEEDPKNPFANKGLRFKWTRNMSLKLDFSEFSMDINEKSIAGYVALSGEPLNIPNVYTLNQNYPFNFNQSFDQNTGYHSQSMLTVPMRNPKGEVIGILQMLNKKRDWSAPLDLTSPQALQADILVFGAEDESLLSSLASQAAVAIENARLYAAIQSLFEGFIRASVQAIESRDPTTSGHSERVAVLTVGLAEKLDRVDQGPYQNVRFSRQELKEIQYASLLHDFGKIGVRENVLVKAEKLYPDELSAIQHRFELIRKGLENDYNLRKLQYLLEMEKDKALQFFPELEEEYFRRLQKLEDNFQLILQTNRPTVLAQEASQRLQEIQHEVFSFNQQDYPLLTPFELSRLSIVKGSLDQDERLEIESHVTHTFEFLSQIPWTTELKNVPQIAYAHHEKLNGRGYPRSLNAEEIPVQSKMMTISDIYDALTASDRPYKKALPISKALDILGFEVKDGMLDAELYKIFVDSKVYELIHHSA</sequence>
<dbReference type="SMART" id="SM00471">
    <property type="entry name" value="HDc"/>
    <property type="match status" value="1"/>
</dbReference>
<evidence type="ECO:0000313" key="3">
    <source>
        <dbReference type="Proteomes" id="UP000231019"/>
    </source>
</evidence>
<proteinExistence type="predicted"/>
<dbReference type="Pfam" id="PF13487">
    <property type="entry name" value="HD_5"/>
    <property type="match status" value="1"/>
</dbReference>
<dbReference type="Pfam" id="PF01966">
    <property type="entry name" value="HD"/>
    <property type="match status" value="1"/>
</dbReference>
<reference evidence="2 3" key="1">
    <citation type="submission" date="2017-09" db="EMBL/GenBank/DDBJ databases">
        <title>Depth-based differentiation of microbial function through sediment-hosted aquifers and enrichment of novel symbionts in the deep terrestrial subsurface.</title>
        <authorList>
            <person name="Probst A.J."/>
            <person name="Ladd B."/>
            <person name="Jarett J.K."/>
            <person name="Geller-Mcgrath D.E."/>
            <person name="Sieber C.M."/>
            <person name="Emerson J.B."/>
            <person name="Anantharaman K."/>
            <person name="Thomas B.C."/>
            <person name="Malmstrom R."/>
            <person name="Stieglmeier M."/>
            <person name="Klingl A."/>
            <person name="Woyke T."/>
            <person name="Ryan C.M."/>
            <person name="Banfield J.F."/>
        </authorList>
    </citation>
    <scope>NUCLEOTIDE SEQUENCE [LARGE SCALE GENOMIC DNA]</scope>
    <source>
        <strain evidence="2">CG17_big_fil_post_rev_8_21_14_2_50_48_46</strain>
    </source>
</reference>
<organism evidence="2 3">
    <name type="scientific">bacterium (Candidatus Blackallbacteria) CG17_big_fil_post_rev_8_21_14_2_50_48_46</name>
    <dbReference type="NCBI Taxonomy" id="2014261"/>
    <lineage>
        <taxon>Bacteria</taxon>
        <taxon>Candidatus Blackallbacteria</taxon>
    </lineage>
</organism>
<dbReference type="Gene3D" id="1.10.3210.10">
    <property type="entry name" value="Hypothetical protein af1432"/>
    <property type="match status" value="2"/>
</dbReference>
<dbReference type="InterPro" id="IPR006674">
    <property type="entry name" value="HD_domain"/>
</dbReference>
<dbReference type="AlphaFoldDB" id="A0A2M7FYK3"/>
<gene>
    <name evidence="2" type="ORF">COW36_22225</name>
</gene>
<feature type="domain" description="HD-GYP" evidence="1">
    <location>
        <begin position="449"/>
        <end position="660"/>
    </location>
</feature>
<name>A0A2M7FYK3_9BACT</name>
<dbReference type="SUPFAM" id="SSF55781">
    <property type="entry name" value="GAF domain-like"/>
    <property type="match status" value="1"/>
</dbReference>
<dbReference type="Proteomes" id="UP000231019">
    <property type="component" value="Unassembled WGS sequence"/>
</dbReference>
<dbReference type="GO" id="GO:0016787">
    <property type="term" value="F:hydrolase activity"/>
    <property type="evidence" value="ECO:0007669"/>
    <property type="project" value="UniProtKB-KW"/>
</dbReference>
<evidence type="ECO:0000313" key="2">
    <source>
        <dbReference type="EMBL" id="PIW14332.1"/>
    </source>
</evidence>
<dbReference type="InterPro" id="IPR029016">
    <property type="entry name" value="GAF-like_dom_sf"/>
</dbReference>
<comment type="caution">
    <text evidence="2">The sequence shown here is derived from an EMBL/GenBank/DDBJ whole genome shotgun (WGS) entry which is preliminary data.</text>
</comment>
<dbReference type="PANTHER" id="PTHR43155:SF2">
    <property type="entry name" value="CYCLIC DI-GMP PHOSPHODIESTERASE PA4108"/>
    <property type="match status" value="1"/>
</dbReference>
<accession>A0A2M7FYK3</accession>
<dbReference type="EMBL" id="PFFQ01000061">
    <property type="protein sequence ID" value="PIW14332.1"/>
    <property type="molecule type" value="Genomic_DNA"/>
</dbReference>